<dbReference type="InterPro" id="IPR036271">
    <property type="entry name" value="Tet_transcr_reg_TetR-rel_C_sf"/>
</dbReference>
<dbReference type="KEGG" id="anf:AQPE_4295"/>
<gene>
    <name evidence="1" type="ORF">AQPE_4295</name>
</gene>
<dbReference type="Proteomes" id="UP001193389">
    <property type="component" value="Chromosome"/>
</dbReference>
<reference evidence="1" key="1">
    <citation type="journal article" date="2020" name="Int. J. Syst. Evol. Microbiol.">
        <title>Aquipluma nitroreducens gen. nov. sp. nov., a novel facultatively anaerobic bacterium isolated from a freshwater lake.</title>
        <authorList>
            <person name="Watanabe M."/>
            <person name="Kojima H."/>
            <person name="Fukui M."/>
        </authorList>
    </citation>
    <scope>NUCLEOTIDE SEQUENCE</scope>
    <source>
        <strain evidence="1">MeG22</strain>
    </source>
</reference>
<dbReference type="AlphaFoldDB" id="A0A5K7SFX2"/>
<dbReference type="EMBL" id="AP018694">
    <property type="protein sequence ID" value="BBE20104.1"/>
    <property type="molecule type" value="Genomic_DNA"/>
</dbReference>
<dbReference type="Gene3D" id="1.10.357.10">
    <property type="entry name" value="Tetracycline Repressor, domain 2"/>
    <property type="match status" value="1"/>
</dbReference>
<dbReference type="SUPFAM" id="SSF48498">
    <property type="entry name" value="Tetracyclin repressor-like, C-terminal domain"/>
    <property type="match status" value="1"/>
</dbReference>
<protein>
    <submittedName>
        <fullName evidence="1">Uncharacterized protein</fullName>
    </submittedName>
</protein>
<evidence type="ECO:0000313" key="1">
    <source>
        <dbReference type="EMBL" id="BBE20104.1"/>
    </source>
</evidence>
<sequence>MSLEDEIQQLIKNVAAMNLSPEKELENLFKSLYEFFGQKSYYLHVLFSSEITENDVAIQRVLQRIKHNVKAYLSTVLDRGKKIRVFNNKVETRYLVENILGRFRLFMSDQQLTNKMIRDLKLIRANKE</sequence>
<proteinExistence type="predicted"/>
<keyword evidence="2" id="KW-1185">Reference proteome</keyword>
<name>A0A5K7SFX2_9BACT</name>
<organism evidence="1 2">
    <name type="scientific">Aquipluma nitroreducens</name>
    <dbReference type="NCBI Taxonomy" id="2010828"/>
    <lineage>
        <taxon>Bacteria</taxon>
        <taxon>Pseudomonadati</taxon>
        <taxon>Bacteroidota</taxon>
        <taxon>Bacteroidia</taxon>
        <taxon>Marinilabiliales</taxon>
        <taxon>Prolixibacteraceae</taxon>
        <taxon>Aquipluma</taxon>
    </lineage>
</organism>
<accession>A0A5K7SFX2</accession>
<evidence type="ECO:0000313" key="2">
    <source>
        <dbReference type="Proteomes" id="UP001193389"/>
    </source>
</evidence>